<dbReference type="CDD" id="cd02440">
    <property type="entry name" value="AdoMet_MTases"/>
    <property type="match status" value="1"/>
</dbReference>
<evidence type="ECO:0000259" key="4">
    <source>
        <dbReference type="Pfam" id="PF00891"/>
    </source>
</evidence>
<evidence type="ECO:0000313" key="5">
    <source>
        <dbReference type="EMBL" id="ANP53153.1"/>
    </source>
</evidence>
<name>A0A1B1B2W6_9ACTN</name>
<reference evidence="6 8" key="2">
    <citation type="submission" date="2021-03" db="EMBL/GenBank/DDBJ databases">
        <title>Genomic Encyclopedia of Type Strains, Phase IV (KMG-IV): sequencing the most valuable type-strain genomes for metagenomic binning, comparative biology and taxonomic classification.</title>
        <authorList>
            <person name="Goeker M."/>
        </authorList>
    </citation>
    <scope>NUCLEOTIDE SEQUENCE [LARGE SCALE GENOMIC DNA]</scope>
    <source>
        <strain evidence="6 8">DSM 40499</strain>
    </source>
</reference>
<dbReference type="EMBL" id="JAGGLP010000018">
    <property type="protein sequence ID" value="MBP2053841.1"/>
    <property type="molecule type" value="Genomic_DNA"/>
</dbReference>
<dbReference type="PIRSF" id="PIRSF005739">
    <property type="entry name" value="O-mtase"/>
    <property type="match status" value="1"/>
</dbReference>
<organism evidence="5 7">
    <name type="scientific">Streptomyces griseochromogenes</name>
    <dbReference type="NCBI Taxonomy" id="68214"/>
    <lineage>
        <taxon>Bacteria</taxon>
        <taxon>Bacillati</taxon>
        <taxon>Actinomycetota</taxon>
        <taxon>Actinomycetes</taxon>
        <taxon>Kitasatosporales</taxon>
        <taxon>Streptomycetaceae</taxon>
        <taxon>Streptomyces</taxon>
    </lineage>
</organism>
<feature type="domain" description="O-methyltransferase C-terminal" evidence="4">
    <location>
        <begin position="116"/>
        <end position="329"/>
    </location>
</feature>
<dbReference type="InterPro" id="IPR036390">
    <property type="entry name" value="WH_DNA-bd_sf"/>
</dbReference>
<dbReference type="InterPro" id="IPR016461">
    <property type="entry name" value="COMT-like"/>
</dbReference>
<proteinExistence type="predicted"/>
<gene>
    <name evidence="5" type="ORF">AVL59_29695</name>
    <name evidence="6" type="ORF">J2Z21_006843</name>
</gene>
<dbReference type="SUPFAM" id="SSF46785">
    <property type="entry name" value="Winged helix' DNA-binding domain"/>
    <property type="match status" value="1"/>
</dbReference>
<evidence type="ECO:0000313" key="8">
    <source>
        <dbReference type="Proteomes" id="UP001519309"/>
    </source>
</evidence>
<dbReference type="EMBL" id="CP016279">
    <property type="protein sequence ID" value="ANP53153.1"/>
    <property type="molecule type" value="Genomic_DNA"/>
</dbReference>
<evidence type="ECO:0000313" key="6">
    <source>
        <dbReference type="EMBL" id="MBP2053841.1"/>
    </source>
</evidence>
<dbReference type="InterPro" id="IPR029063">
    <property type="entry name" value="SAM-dependent_MTases_sf"/>
</dbReference>
<dbReference type="AlphaFoldDB" id="A0A1B1B2W6"/>
<dbReference type="InterPro" id="IPR036388">
    <property type="entry name" value="WH-like_DNA-bd_sf"/>
</dbReference>
<dbReference type="Gene3D" id="1.20.58.1390">
    <property type="match status" value="1"/>
</dbReference>
<evidence type="ECO:0000256" key="1">
    <source>
        <dbReference type="ARBA" id="ARBA00022603"/>
    </source>
</evidence>
<evidence type="ECO:0000256" key="3">
    <source>
        <dbReference type="ARBA" id="ARBA00022691"/>
    </source>
</evidence>
<dbReference type="PANTHER" id="PTHR43712">
    <property type="entry name" value="PUTATIVE (AFU_ORTHOLOGUE AFUA_4G14580)-RELATED"/>
    <property type="match status" value="1"/>
</dbReference>
<dbReference type="OrthoDB" id="582216at2"/>
<keyword evidence="2" id="KW-0808">Transferase</keyword>
<reference evidence="5 7" key="1">
    <citation type="submission" date="2016-06" db="EMBL/GenBank/DDBJ databases">
        <title>Complete genome sequence of Streptomyces griseochromogenes ATCC 14511, the Blasticidin S producer.</title>
        <authorList>
            <person name="Wu L."/>
        </authorList>
    </citation>
    <scope>NUCLEOTIDE SEQUENCE [LARGE SCALE GENOMIC DNA]</scope>
    <source>
        <strain evidence="5 7">ATCC 14511</strain>
    </source>
</reference>
<keyword evidence="8" id="KW-1185">Reference proteome</keyword>
<keyword evidence="1 6" id="KW-0489">Methyltransferase</keyword>
<sequence length="357" mass="38901">MTSTDADAVLAKFRDYVTGPTRYANLLTVFELGIVAQLKATGPDGMTATQLAAVTGVSAHHVEQLLELPVKDGFIARAPRTGAYTLDGIARLTDEELARVMPWLHMVKEVCLRQLYHLTESVREGRIVGLEQLYGFTGNFYQASKAHPELHAAWEPVMHAVTGYIDPWFYSRLDLPAGARVIDIAGNTAQGAVLAQKYHGEKGIHVTCFDLPEKEDEALDNIAGAGVGDSCRFIGGDALAEIPKGFDVAMIKHFLDMWDHDNALRILRNTYEALPAGGRLIAMHLTYPEDGNAATADFFPAYFFGCTMAQGGPQKLSTWAAWIEEAGFKITGTVEQDMTTAPADTIPAHSIVYATKV</sequence>
<dbReference type="Gene3D" id="1.10.10.10">
    <property type="entry name" value="Winged helix-like DNA-binding domain superfamily/Winged helix DNA-binding domain"/>
    <property type="match status" value="1"/>
</dbReference>
<dbReference type="Gene3D" id="3.40.50.150">
    <property type="entry name" value="Vaccinia Virus protein VP39"/>
    <property type="match status" value="1"/>
</dbReference>
<dbReference type="Proteomes" id="UP001519309">
    <property type="component" value="Unassembled WGS sequence"/>
</dbReference>
<dbReference type="GO" id="GO:0032259">
    <property type="term" value="P:methylation"/>
    <property type="evidence" value="ECO:0007669"/>
    <property type="project" value="UniProtKB-KW"/>
</dbReference>
<dbReference type="SUPFAM" id="SSF53335">
    <property type="entry name" value="S-adenosyl-L-methionine-dependent methyltransferases"/>
    <property type="match status" value="1"/>
</dbReference>
<dbReference type="RefSeq" id="WP_067310487.1">
    <property type="nucleotide sequence ID" value="NZ_CP016279.1"/>
</dbReference>
<protein>
    <submittedName>
        <fullName evidence="6">SAM-dependent methyltransferase</fullName>
    </submittedName>
</protein>
<dbReference type="PANTHER" id="PTHR43712:SF2">
    <property type="entry name" value="O-METHYLTRANSFERASE CICE"/>
    <property type="match status" value="1"/>
</dbReference>
<dbReference type="InterPro" id="IPR001077">
    <property type="entry name" value="COMT_C"/>
</dbReference>
<dbReference type="GO" id="GO:0008171">
    <property type="term" value="F:O-methyltransferase activity"/>
    <property type="evidence" value="ECO:0007669"/>
    <property type="project" value="InterPro"/>
</dbReference>
<evidence type="ECO:0000256" key="2">
    <source>
        <dbReference type="ARBA" id="ARBA00022679"/>
    </source>
</evidence>
<dbReference type="KEGG" id="sgs:AVL59_29695"/>
<dbReference type="Pfam" id="PF00891">
    <property type="entry name" value="Methyltransf_2"/>
    <property type="match status" value="1"/>
</dbReference>
<dbReference type="PROSITE" id="PS51683">
    <property type="entry name" value="SAM_OMT_II"/>
    <property type="match status" value="1"/>
</dbReference>
<accession>A0A1B1B2W6</accession>
<keyword evidence="3" id="KW-0949">S-adenosyl-L-methionine</keyword>
<dbReference type="STRING" id="68214.AVL59_29695"/>
<evidence type="ECO:0000313" key="7">
    <source>
        <dbReference type="Proteomes" id="UP000092659"/>
    </source>
</evidence>
<dbReference type="Proteomes" id="UP000092659">
    <property type="component" value="Chromosome"/>
</dbReference>